<dbReference type="OrthoDB" id="5979581at2759"/>
<dbReference type="STRING" id="1095629.A0A0C9XW93"/>
<sequence length="320" mass="35793">MTQRIYVDYPGVESLNYYCAEGYLSSSLPDTSNRCQYVEYKPGQGSYATVCDCADASKYSTGTKLEVLSRSTAGAGRGKPYILEFIDSFTHEGPNGSHLCVVTEASGPNLTEDAYDVWEDEAIPPSLKVSNTCTLATLSMEIQLIADDPSQSHTKLCDLGESSFHEPASTGAQRKLNYPRVYAAFEVIFDELVRPALDVWAMGNLLHSLLSGGQELGTSVISGRPNPTDDEVLKIIVLVLGKLPDPRWQRWEERRKYFDEEARPAEGVSRVSRLARIPNAYIKEEESEEFEKVVWGVFYYNSRTRLTSREVANRLEWLAS</sequence>
<keyword evidence="4" id="KW-0547">Nucleotide-binding</keyword>
<keyword evidence="5" id="KW-0418">Kinase</keyword>
<dbReference type="GO" id="GO:0005524">
    <property type="term" value="F:ATP binding"/>
    <property type="evidence" value="ECO:0007669"/>
    <property type="project" value="UniProtKB-KW"/>
</dbReference>
<dbReference type="GO" id="GO:0050684">
    <property type="term" value="P:regulation of mRNA processing"/>
    <property type="evidence" value="ECO:0007669"/>
    <property type="project" value="TreeGrafter"/>
</dbReference>
<accession>A0A0C9XW93</accession>
<protein>
    <recommendedName>
        <fullName evidence="1">non-specific serine/threonine protein kinase</fullName>
        <ecNumber evidence="1">2.7.11.1</ecNumber>
    </recommendedName>
</protein>
<gene>
    <name evidence="10" type="ORF">K443DRAFT_7858</name>
</gene>
<name>A0A0C9XW93_9AGAR</name>
<evidence type="ECO:0000256" key="5">
    <source>
        <dbReference type="ARBA" id="ARBA00022777"/>
    </source>
</evidence>
<evidence type="ECO:0000259" key="9">
    <source>
        <dbReference type="PROSITE" id="PS50011"/>
    </source>
</evidence>
<evidence type="ECO:0000256" key="4">
    <source>
        <dbReference type="ARBA" id="ARBA00022741"/>
    </source>
</evidence>
<dbReference type="InterPro" id="IPR000719">
    <property type="entry name" value="Prot_kinase_dom"/>
</dbReference>
<dbReference type="EC" id="2.7.11.1" evidence="1"/>
<dbReference type="InterPro" id="IPR011009">
    <property type="entry name" value="Kinase-like_dom_sf"/>
</dbReference>
<dbReference type="HOGENOM" id="CLU_000288_81_2_1"/>
<evidence type="ECO:0000256" key="8">
    <source>
        <dbReference type="ARBA" id="ARBA00048679"/>
    </source>
</evidence>
<evidence type="ECO:0000313" key="10">
    <source>
        <dbReference type="EMBL" id="KIK00198.1"/>
    </source>
</evidence>
<dbReference type="GO" id="GO:0000245">
    <property type="term" value="P:spliceosomal complex assembly"/>
    <property type="evidence" value="ECO:0007669"/>
    <property type="project" value="TreeGrafter"/>
</dbReference>
<comment type="catalytic activity">
    <reaction evidence="8">
        <text>L-seryl-[protein] + ATP = O-phospho-L-seryl-[protein] + ADP + H(+)</text>
        <dbReference type="Rhea" id="RHEA:17989"/>
        <dbReference type="Rhea" id="RHEA-COMP:9863"/>
        <dbReference type="Rhea" id="RHEA-COMP:11604"/>
        <dbReference type="ChEBI" id="CHEBI:15378"/>
        <dbReference type="ChEBI" id="CHEBI:29999"/>
        <dbReference type="ChEBI" id="CHEBI:30616"/>
        <dbReference type="ChEBI" id="CHEBI:83421"/>
        <dbReference type="ChEBI" id="CHEBI:456216"/>
        <dbReference type="EC" id="2.7.11.1"/>
    </reaction>
</comment>
<feature type="domain" description="Protein kinase" evidence="9">
    <location>
        <begin position="1"/>
        <end position="318"/>
    </location>
</feature>
<dbReference type="SMART" id="SM00220">
    <property type="entry name" value="S_TKc"/>
    <property type="match status" value="1"/>
</dbReference>
<dbReference type="EMBL" id="KN838631">
    <property type="protein sequence ID" value="KIK00198.1"/>
    <property type="molecule type" value="Genomic_DNA"/>
</dbReference>
<reference evidence="10 11" key="1">
    <citation type="submission" date="2014-04" db="EMBL/GenBank/DDBJ databases">
        <authorList>
            <consortium name="DOE Joint Genome Institute"/>
            <person name="Kuo A."/>
            <person name="Kohler A."/>
            <person name="Nagy L.G."/>
            <person name="Floudas D."/>
            <person name="Copeland A."/>
            <person name="Barry K.W."/>
            <person name="Cichocki N."/>
            <person name="Veneault-Fourrey C."/>
            <person name="LaButti K."/>
            <person name="Lindquist E.A."/>
            <person name="Lipzen A."/>
            <person name="Lundell T."/>
            <person name="Morin E."/>
            <person name="Murat C."/>
            <person name="Sun H."/>
            <person name="Tunlid A."/>
            <person name="Henrissat B."/>
            <person name="Grigoriev I.V."/>
            <person name="Hibbett D.S."/>
            <person name="Martin F."/>
            <person name="Nordberg H.P."/>
            <person name="Cantor M.N."/>
            <person name="Hua S.X."/>
        </authorList>
    </citation>
    <scope>NUCLEOTIDE SEQUENCE [LARGE SCALE GENOMIC DNA]</scope>
    <source>
        <strain evidence="10 11">LaAM-08-1</strain>
    </source>
</reference>
<evidence type="ECO:0000256" key="3">
    <source>
        <dbReference type="ARBA" id="ARBA00022679"/>
    </source>
</evidence>
<dbReference type="PANTHER" id="PTHR47634">
    <property type="entry name" value="PROTEIN KINASE DOMAIN-CONTAINING PROTEIN-RELATED"/>
    <property type="match status" value="1"/>
</dbReference>
<reference evidence="11" key="2">
    <citation type="submission" date="2015-01" db="EMBL/GenBank/DDBJ databases">
        <title>Evolutionary Origins and Diversification of the Mycorrhizal Mutualists.</title>
        <authorList>
            <consortium name="DOE Joint Genome Institute"/>
            <consortium name="Mycorrhizal Genomics Consortium"/>
            <person name="Kohler A."/>
            <person name="Kuo A."/>
            <person name="Nagy L.G."/>
            <person name="Floudas D."/>
            <person name="Copeland A."/>
            <person name="Barry K.W."/>
            <person name="Cichocki N."/>
            <person name="Veneault-Fourrey C."/>
            <person name="LaButti K."/>
            <person name="Lindquist E.A."/>
            <person name="Lipzen A."/>
            <person name="Lundell T."/>
            <person name="Morin E."/>
            <person name="Murat C."/>
            <person name="Riley R."/>
            <person name="Ohm R."/>
            <person name="Sun H."/>
            <person name="Tunlid A."/>
            <person name="Henrissat B."/>
            <person name="Grigoriev I.V."/>
            <person name="Hibbett D.S."/>
            <person name="Martin F."/>
        </authorList>
    </citation>
    <scope>NUCLEOTIDE SEQUENCE [LARGE SCALE GENOMIC DNA]</scope>
    <source>
        <strain evidence="11">LaAM-08-1</strain>
    </source>
</reference>
<evidence type="ECO:0000256" key="6">
    <source>
        <dbReference type="ARBA" id="ARBA00022840"/>
    </source>
</evidence>
<organism evidence="10 11">
    <name type="scientific">Laccaria amethystina LaAM-08-1</name>
    <dbReference type="NCBI Taxonomy" id="1095629"/>
    <lineage>
        <taxon>Eukaryota</taxon>
        <taxon>Fungi</taxon>
        <taxon>Dikarya</taxon>
        <taxon>Basidiomycota</taxon>
        <taxon>Agaricomycotina</taxon>
        <taxon>Agaricomycetes</taxon>
        <taxon>Agaricomycetidae</taxon>
        <taxon>Agaricales</taxon>
        <taxon>Agaricineae</taxon>
        <taxon>Hydnangiaceae</taxon>
        <taxon>Laccaria</taxon>
    </lineage>
</organism>
<keyword evidence="2" id="KW-0723">Serine/threonine-protein kinase</keyword>
<keyword evidence="6" id="KW-0067">ATP-binding</keyword>
<dbReference type="PROSITE" id="PS50011">
    <property type="entry name" value="PROTEIN_KINASE_DOM"/>
    <property type="match status" value="1"/>
</dbReference>
<evidence type="ECO:0000256" key="7">
    <source>
        <dbReference type="ARBA" id="ARBA00047899"/>
    </source>
</evidence>
<proteinExistence type="predicted"/>
<keyword evidence="3" id="KW-0808">Transferase</keyword>
<dbReference type="Gene3D" id="3.30.200.20">
    <property type="entry name" value="Phosphorylase Kinase, domain 1"/>
    <property type="match status" value="1"/>
</dbReference>
<dbReference type="Gene3D" id="1.10.510.10">
    <property type="entry name" value="Transferase(Phosphotransferase) domain 1"/>
    <property type="match status" value="1"/>
</dbReference>
<evidence type="ECO:0000313" key="11">
    <source>
        <dbReference type="Proteomes" id="UP000054477"/>
    </source>
</evidence>
<evidence type="ECO:0000256" key="2">
    <source>
        <dbReference type="ARBA" id="ARBA00022527"/>
    </source>
</evidence>
<dbReference type="InterPro" id="IPR051334">
    <property type="entry name" value="SRPK"/>
</dbReference>
<evidence type="ECO:0000256" key="1">
    <source>
        <dbReference type="ARBA" id="ARBA00012513"/>
    </source>
</evidence>
<dbReference type="GO" id="GO:0004674">
    <property type="term" value="F:protein serine/threonine kinase activity"/>
    <property type="evidence" value="ECO:0007669"/>
    <property type="project" value="UniProtKB-KW"/>
</dbReference>
<keyword evidence="11" id="KW-1185">Reference proteome</keyword>
<dbReference type="SUPFAM" id="SSF56112">
    <property type="entry name" value="Protein kinase-like (PK-like)"/>
    <property type="match status" value="1"/>
</dbReference>
<dbReference type="PANTHER" id="PTHR47634:SF9">
    <property type="entry name" value="PROTEIN KINASE DOMAIN-CONTAINING PROTEIN-RELATED"/>
    <property type="match status" value="1"/>
</dbReference>
<comment type="catalytic activity">
    <reaction evidence="7">
        <text>L-threonyl-[protein] + ATP = O-phospho-L-threonyl-[protein] + ADP + H(+)</text>
        <dbReference type="Rhea" id="RHEA:46608"/>
        <dbReference type="Rhea" id="RHEA-COMP:11060"/>
        <dbReference type="Rhea" id="RHEA-COMP:11605"/>
        <dbReference type="ChEBI" id="CHEBI:15378"/>
        <dbReference type="ChEBI" id="CHEBI:30013"/>
        <dbReference type="ChEBI" id="CHEBI:30616"/>
        <dbReference type="ChEBI" id="CHEBI:61977"/>
        <dbReference type="ChEBI" id="CHEBI:456216"/>
        <dbReference type="EC" id="2.7.11.1"/>
    </reaction>
</comment>
<dbReference type="AlphaFoldDB" id="A0A0C9XW93"/>
<dbReference type="Proteomes" id="UP000054477">
    <property type="component" value="Unassembled WGS sequence"/>
</dbReference>